<evidence type="ECO:0000313" key="1">
    <source>
        <dbReference type="EMBL" id="CCI11642.1"/>
    </source>
</evidence>
<name>A0A024FXK9_9STRA</name>
<keyword evidence="2" id="KW-1185">Reference proteome</keyword>
<comment type="caution">
    <text evidence="1">The sequence shown here is derived from an EMBL/GenBank/DDBJ whole genome shotgun (WGS) entry which is preliminary data.</text>
</comment>
<dbReference type="Proteomes" id="UP000053237">
    <property type="component" value="Unassembled WGS sequence"/>
</dbReference>
<protein>
    <submittedName>
        <fullName evidence="1">Uncharacterized protein</fullName>
    </submittedName>
</protein>
<accession>A0A024FXK9</accession>
<proteinExistence type="predicted"/>
<dbReference type="AlphaFoldDB" id="A0A024FXK9"/>
<gene>
    <name evidence="1" type="ORF">BN9_132480</name>
</gene>
<evidence type="ECO:0000313" key="2">
    <source>
        <dbReference type="Proteomes" id="UP000053237"/>
    </source>
</evidence>
<sequence>MAPGTVWNEGNCLGLIKTIAPWQPIDCVHVPDNTAAACQDRLDPFNWIIPGPVASLGEASELCESLKRHELGDRDYAIFSIPSTAYENAHLIDAAALTSYE</sequence>
<dbReference type="InParanoid" id="A0A024FXK9"/>
<dbReference type="EMBL" id="CAIX01001431">
    <property type="protein sequence ID" value="CCI11642.1"/>
    <property type="molecule type" value="Genomic_DNA"/>
</dbReference>
<organism evidence="1 2">
    <name type="scientific">Albugo candida</name>
    <dbReference type="NCBI Taxonomy" id="65357"/>
    <lineage>
        <taxon>Eukaryota</taxon>
        <taxon>Sar</taxon>
        <taxon>Stramenopiles</taxon>
        <taxon>Oomycota</taxon>
        <taxon>Peronosporomycetes</taxon>
        <taxon>Albuginales</taxon>
        <taxon>Albuginaceae</taxon>
        <taxon>Albugo</taxon>
    </lineage>
</organism>
<reference evidence="1 2" key="1">
    <citation type="submission" date="2012-05" db="EMBL/GenBank/DDBJ databases">
        <title>Recombination and specialization in a pathogen metapopulation.</title>
        <authorList>
            <person name="Gardiner A."/>
            <person name="Kemen E."/>
            <person name="Schultz-Larsen T."/>
            <person name="MacLean D."/>
            <person name="Van Oosterhout C."/>
            <person name="Jones J.D.G."/>
        </authorList>
    </citation>
    <scope>NUCLEOTIDE SEQUENCE [LARGE SCALE GENOMIC DNA]</scope>
    <source>
        <strain evidence="1 2">Ac Nc2</strain>
    </source>
</reference>